<dbReference type="Proteomes" id="UP001164929">
    <property type="component" value="Chromosome 13"/>
</dbReference>
<feature type="compositionally biased region" description="Polar residues" evidence="1">
    <location>
        <begin position="8"/>
        <end position="25"/>
    </location>
</feature>
<protein>
    <submittedName>
        <fullName evidence="2">Uncharacterized protein</fullName>
    </submittedName>
</protein>
<accession>A0AAD6Q0G5</accession>
<reference evidence="2" key="1">
    <citation type="journal article" date="2023" name="Mol. Ecol. Resour.">
        <title>Chromosome-level genome assembly of a triploid poplar Populus alba 'Berolinensis'.</title>
        <authorList>
            <person name="Chen S."/>
            <person name="Yu Y."/>
            <person name="Wang X."/>
            <person name="Wang S."/>
            <person name="Zhang T."/>
            <person name="Zhou Y."/>
            <person name="He R."/>
            <person name="Meng N."/>
            <person name="Wang Y."/>
            <person name="Liu W."/>
            <person name="Liu Z."/>
            <person name="Liu J."/>
            <person name="Guo Q."/>
            <person name="Huang H."/>
            <person name="Sederoff R.R."/>
            <person name="Wang G."/>
            <person name="Qu G."/>
            <person name="Chen S."/>
        </authorList>
    </citation>
    <scope>NUCLEOTIDE SEQUENCE</scope>
    <source>
        <strain evidence="2">SC-2020</strain>
    </source>
</reference>
<gene>
    <name evidence="2" type="ORF">NC653_030483</name>
</gene>
<name>A0AAD6Q0G5_9ROSI</name>
<comment type="caution">
    <text evidence="2">The sequence shown here is derived from an EMBL/GenBank/DDBJ whole genome shotgun (WGS) entry which is preliminary data.</text>
</comment>
<proteinExistence type="predicted"/>
<evidence type="ECO:0000313" key="2">
    <source>
        <dbReference type="EMBL" id="KAJ6974391.1"/>
    </source>
</evidence>
<sequence>MDLKYGTQPRNSNRNKNTKAEANSSSIKTSVNLNFEVNVVVILMRIGPAVNDGLNVNMGMCKYKEPRS</sequence>
<evidence type="ECO:0000313" key="3">
    <source>
        <dbReference type="Proteomes" id="UP001164929"/>
    </source>
</evidence>
<evidence type="ECO:0000256" key="1">
    <source>
        <dbReference type="SAM" id="MobiDB-lite"/>
    </source>
</evidence>
<feature type="region of interest" description="Disordered" evidence="1">
    <location>
        <begin position="1"/>
        <end position="25"/>
    </location>
</feature>
<dbReference type="EMBL" id="JAQIZT010000013">
    <property type="protein sequence ID" value="KAJ6974391.1"/>
    <property type="molecule type" value="Genomic_DNA"/>
</dbReference>
<keyword evidence="3" id="KW-1185">Reference proteome</keyword>
<organism evidence="2 3">
    <name type="scientific">Populus alba x Populus x berolinensis</name>
    <dbReference type="NCBI Taxonomy" id="444605"/>
    <lineage>
        <taxon>Eukaryota</taxon>
        <taxon>Viridiplantae</taxon>
        <taxon>Streptophyta</taxon>
        <taxon>Embryophyta</taxon>
        <taxon>Tracheophyta</taxon>
        <taxon>Spermatophyta</taxon>
        <taxon>Magnoliopsida</taxon>
        <taxon>eudicotyledons</taxon>
        <taxon>Gunneridae</taxon>
        <taxon>Pentapetalae</taxon>
        <taxon>rosids</taxon>
        <taxon>fabids</taxon>
        <taxon>Malpighiales</taxon>
        <taxon>Salicaceae</taxon>
        <taxon>Saliceae</taxon>
        <taxon>Populus</taxon>
    </lineage>
</organism>
<dbReference type="AlphaFoldDB" id="A0AAD6Q0G5"/>